<keyword evidence="3" id="KW-1185">Reference proteome</keyword>
<accession>A0A081PC20</accession>
<dbReference type="OrthoDB" id="10003428at2"/>
<organism evidence="2 3">
    <name type="scientific">Pedobacter antarcticus 4BY</name>
    <dbReference type="NCBI Taxonomy" id="1358423"/>
    <lineage>
        <taxon>Bacteria</taxon>
        <taxon>Pseudomonadati</taxon>
        <taxon>Bacteroidota</taxon>
        <taxon>Sphingobacteriia</taxon>
        <taxon>Sphingobacteriales</taxon>
        <taxon>Sphingobacteriaceae</taxon>
        <taxon>Pedobacter</taxon>
    </lineage>
</organism>
<name>A0A081PC20_9SPHI</name>
<dbReference type="Proteomes" id="UP000028007">
    <property type="component" value="Unassembled WGS sequence"/>
</dbReference>
<protein>
    <submittedName>
        <fullName evidence="2">Uncharacterized protein</fullName>
    </submittedName>
</protein>
<dbReference type="RefSeq" id="WP_037444894.1">
    <property type="nucleotide sequence ID" value="NZ_JNFF01000117.1"/>
</dbReference>
<dbReference type="EMBL" id="JNFF01000117">
    <property type="protein sequence ID" value="KEQ28243.1"/>
    <property type="molecule type" value="Genomic_DNA"/>
</dbReference>
<feature type="region of interest" description="Disordered" evidence="1">
    <location>
        <begin position="42"/>
        <end position="64"/>
    </location>
</feature>
<sequence length="74" mass="8408">MERDEVIFKLIAEEQHPQETTEQRPNHARILSLGESFHNNLAGNTLQSPENFSLSNYEDDDDDSGFGCPCCLPR</sequence>
<comment type="caution">
    <text evidence="2">The sequence shown here is derived from an EMBL/GenBank/DDBJ whole genome shotgun (WGS) entry which is preliminary data.</text>
</comment>
<evidence type="ECO:0000313" key="3">
    <source>
        <dbReference type="Proteomes" id="UP000028007"/>
    </source>
</evidence>
<evidence type="ECO:0000313" key="2">
    <source>
        <dbReference type="EMBL" id="KEQ28243.1"/>
    </source>
</evidence>
<proteinExistence type="predicted"/>
<dbReference type="AlphaFoldDB" id="A0A081PC20"/>
<gene>
    <name evidence="2" type="ORF">N180_01005</name>
</gene>
<feature type="compositionally biased region" description="Polar residues" evidence="1">
    <location>
        <begin position="42"/>
        <end position="56"/>
    </location>
</feature>
<evidence type="ECO:0000256" key="1">
    <source>
        <dbReference type="SAM" id="MobiDB-lite"/>
    </source>
</evidence>
<reference evidence="2 3" key="1">
    <citation type="journal article" date="1992" name="Int. J. Syst. Bacteriol.">
        <title>Sphingobacterium antarcticus sp. nov. a Psychrotrophic Bacterium from the Soils of Schirmacher Oasis, Antarctica.</title>
        <authorList>
            <person name="Shivaji S."/>
            <person name="Ray M.K."/>
            <person name="Rao N.S."/>
            <person name="Saiserr L."/>
            <person name="Jagannadham M.V."/>
            <person name="Kumar G.S."/>
            <person name="Reddy G."/>
            <person name="Bhargava P.M."/>
        </authorList>
    </citation>
    <scope>NUCLEOTIDE SEQUENCE [LARGE SCALE GENOMIC DNA]</scope>
    <source>
        <strain evidence="2 3">4BY</strain>
    </source>
</reference>